<dbReference type="InterPro" id="IPR039307">
    <property type="entry name" value="LORELEI-like"/>
</dbReference>
<dbReference type="Gramene" id="TraesROB_scaffold_002756_01G000300.1">
    <property type="protein sequence ID" value="TraesROB_scaffold_002756_01G000300.1"/>
    <property type="gene ID" value="TraesROB_scaffold_002756_01G000300"/>
</dbReference>
<dbReference type="Gramene" id="TraesMAC2A03G00737120.1">
    <property type="protein sequence ID" value="TraesMAC2A03G00737120.1"/>
    <property type="gene ID" value="TraesMAC2A03G00737120"/>
</dbReference>
<dbReference type="Gramene" id="TraesNOR2A03G00748220.1">
    <property type="protein sequence ID" value="TraesNOR2A03G00748220.1"/>
    <property type="gene ID" value="TraesNOR2A03G00748220"/>
</dbReference>
<dbReference type="PANTHER" id="PTHR31533">
    <property type="entry name" value="GPI-ANCHORED PROTEIN LLG1-RELATED-RELATED"/>
    <property type="match status" value="1"/>
</dbReference>
<evidence type="ECO:0000259" key="2">
    <source>
        <dbReference type="Pfam" id="PF26578"/>
    </source>
</evidence>
<dbReference type="EnsemblPlants" id="TraesCS2A02G354700.1">
    <property type="protein sequence ID" value="TraesCS2A02G354700.1"/>
    <property type="gene ID" value="TraesCS2A02G354700"/>
</dbReference>
<evidence type="ECO:0000313" key="4">
    <source>
        <dbReference type="Proteomes" id="UP000019116"/>
    </source>
</evidence>
<dbReference type="SMR" id="A0A3B6B208"/>
<dbReference type="Gramene" id="TraesARI2A03G00746010.1">
    <property type="protein sequence ID" value="TraesARI2A03G00746010.1"/>
    <property type="gene ID" value="TraesARI2A03G00746010"/>
</dbReference>
<dbReference type="Gramene" id="TraesCS2A02G354700.1">
    <property type="protein sequence ID" value="TraesCS2A02G354700.1"/>
    <property type="gene ID" value="TraesCS2A02G354700"/>
</dbReference>
<sequence length="141" mass="14398">MGSTGATAVLLSCVVLSIVAAGSAASDKPLIISNAALLASPPEASSSSGRKLGGFMEAGLCPLQLEHLKQMGKVQSSCLGQATPQPRCCTAFKDFVCPYGATMNDINNGCAGEMMATIQELCKVPKGYFAMCGDSPQGITC</sequence>
<dbReference type="PANTHER" id="PTHR31533:SF37">
    <property type="entry name" value="OS04G0500300 PROTEIN"/>
    <property type="match status" value="1"/>
</dbReference>
<dbReference type="Gramene" id="TraesLAC2A03G00742290.1">
    <property type="protein sequence ID" value="TraesLAC2A03G00742290.1"/>
    <property type="gene ID" value="TraesLAC2A03G00742290"/>
</dbReference>
<evidence type="ECO:0000313" key="3">
    <source>
        <dbReference type="EnsemblPlants" id="TraesCS2A02G354700.1"/>
    </source>
</evidence>
<dbReference type="Gramene" id="TraesWEE_scaffold_033535_01G000200.1">
    <property type="protein sequence ID" value="TraesWEE_scaffold_033535_01G000200.1"/>
    <property type="gene ID" value="TraesWEE_scaffold_033535_01G000200"/>
</dbReference>
<dbReference type="Gramene" id="TraesMAC2A03G00737120.2">
    <property type="protein sequence ID" value="TraesMAC2A03G00737120.2"/>
    <property type="gene ID" value="TraesMAC2A03G00737120"/>
</dbReference>
<keyword evidence="1" id="KW-0732">Signal</keyword>
<dbReference type="Pfam" id="PF26578">
    <property type="entry name" value="LLG1"/>
    <property type="match status" value="1"/>
</dbReference>
<dbReference type="Gramene" id="TraesRN2A0100844800.1">
    <property type="protein sequence ID" value="TraesRN2A0100844800.1"/>
    <property type="gene ID" value="TraesRN2A0100844800"/>
</dbReference>
<dbReference type="Gramene" id="TraesSYM2A03G00745920.2">
    <property type="protein sequence ID" value="TraesSYM2A03G00745920.2"/>
    <property type="gene ID" value="TraesSYM2A03G00745920"/>
</dbReference>
<proteinExistence type="predicted"/>
<feature type="signal peptide" evidence="1">
    <location>
        <begin position="1"/>
        <end position="25"/>
    </location>
</feature>
<keyword evidence="4" id="KW-1185">Reference proteome</keyword>
<evidence type="ECO:0000256" key="1">
    <source>
        <dbReference type="SAM" id="SignalP"/>
    </source>
</evidence>
<dbReference type="GeneID" id="123185666"/>
<dbReference type="Gramene" id="TraesNOR2A03G00748220.2">
    <property type="protein sequence ID" value="TraesNOR2A03G00748220.2"/>
    <property type="gene ID" value="TraesNOR2A03G00748220"/>
</dbReference>
<accession>A0A3B6B208</accession>
<dbReference type="Proteomes" id="UP000019116">
    <property type="component" value="Chromosome 2A"/>
</dbReference>
<dbReference type="Gramene" id="TraesSTA2A03G00736690.1">
    <property type="protein sequence ID" value="TraesSTA2A03G00736690.1"/>
    <property type="gene ID" value="TraesSTA2A03G00736690"/>
</dbReference>
<dbReference type="OrthoDB" id="665112at2759"/>
<reference evidence="3" key="2">
    <citation type="submission" date="2018-10" db="UniProtKB">
        <authorList>
            <consortium name="EnsemblPlants"/>
        </authorList>
    </citation>
    <scope>IDENTIFICATION</scope>
</reference>
<dbReference type="Gramene" id="TraesCAD_scaffold_037114_01G000200.1">
    <property type="protein sequence ID" value="TraesCAD_scaffold_037114_01G000200.1"/>
    <property type="gene ID" value="TraesCAD_scaffold_037114_01G000200"/>
</dbReference>
<dbReference type="Gramene" id="TraesJUL2A03G00743190.1">
    <property type="protein sequence ID" value="TraesJUL2A03G00743190.1"/>
    <property type="gene ID" value="TraesJUL2A03G00743190"/>
</dbReference>
<dbReference type="Gramene" id="TraesPARA_EIv1.0_0379060.2">
    <property type="protein sequence ID" value="TraesPARA_EIv1.0_0379060.2.CDS"/>
    <property type="gene ID" value="TraesPARA_EIv1.0_0379060"/>
</dbReference>
<dbReference type="Gramene" id="TraesLDM2A03G00740970.1">
    <property type="protein sequence ID" value="TraesLDM2A03G00740970.1"/>
    <property type="gene ID" value="TraesLDM2A03G00740970"/>
</dbReference>
<protein>
    <recommendedName>
        <fullName evidence="2">GPI-anchored protein LLG1-like domain-containing protein</fullName>
    </recommendedName>
</protein>
<dbReference type="OMA" id="SPERCCG"/>
<dbReference type="Gramene" id="TraesPARA_EIv1.0_0379060.1">
    <property type="protein sequence ID" value="TraesPARA_EIv1.0_0379060.1.CDS"/>
    <property type="gene ID" value="TraesPARA_EIv1.0_0379060"/>
</dbReference>
<gene>
    <name evidence="3" type="primary">LOC123185666</name>
</gene>
<feature type="chain" id="PRO_5043171489" description="GPI-anchored protein LLG1-like domain-containing protein" evidence="1">
    <location>
        <begin position="26"/>
        <end position="141"/>
    </location>
</feature>
<dbReference type="AlphaFoldDB" id="A0A3B6B208"/>
<reference evidence="3" key="1">
    <citation type="submission" date="2018-08" db="EMBL/GenBank/DDBJ databases">
        <authorList>
            <person name="Rossello M."/>
        </authorList>
    </citation>
    <scope>NUCLEOTIDE SEQUENCE [LARGE SCALE GENOMIC DNA]</scope>
    <source>
        <strain evidence="3">cv. Chinese Spring</strain>
    </source>
</reference>
<dbReference type="InterPro" id="IPR058888">
    <property type="entry name" value="LLG1-like"/>
</dbReference>
<dbReference type="Gramene" id="TraesCLE_scaffold_008813_01G000200.1">
    <property type="protein sequence ID" value="TraesCLE_scaffold_008813_01G000200.1"/>
    <property type="gene ID" value="TraesCLE_scaffold_008813_01G000200"/>
</dbReference>
<dbReference type="Gramene" id="TraesSYM2A03G00745920.1">
    <property type="protein sequence ID" value="TraesSYM2A03G00745920.1"/>
    <property type="gene ID" value="TraesSYM2A03G00745920"/>
</dbReference>
<feature type="domain" description="GPI-anchored protein LLG1-like" evidence="2">
    <location>
        <begin position="69"/>
        <end position="139"/>
    </location>
</feature>
<dbReference type="Gramene" id="TraesCS2A03G0866100.1">
    <property type="protein sequence ID" value="TraesCS2A03G0866100.1.CDS"/>
    <property type="gene ID" value="TraesCS2A03G0866100"/>
</dbReference>
<organism evidence="3">
    <name type="scientific">Triticum aestivum</name>
    <name type="common">Wheat</name>
    <dbReference type="NCBI Taxonomy" id="4565"/>
    <lineage>
        <taxon>Eukaryota</taxon>
        <taxon>Viridiplantae</taxon>
        <taxon>Streptophyta</taxon>
        <taxon>Embryophyta</taxon>
        <taxon>Tracheophyta</taxon>
        <taxon>Spermatophyta</taxon>
        <taxon>Magnoliopsida</taxon>
        <taxon>Liliopsida</taxon>
        <taxon>Poales</taxon>
        <taxon>Poaceae</taxon>
        <taxon>BOP clade</taxon>
        <taxon>Pooideae</taxon>
        <taxon>Triticodae</taxon>
        <taxon>Triticeae</taxon>
        <taxon>Triticinae</taxon>
        <taxon>Triticum</taxon>
    </lineage>
</organism>
<name>A0A3B6B208_WHEAT</name>
<dbReference type="RefSeq" id="XP_044453447.1">
    <property type="nucleotide sequence ID" value="XM_044597512.1"/>
</dbReference>
<dbReference type="STRING" id="4565.A0A3B6B208"/>